<dbReference type="RefSeq" id="WP_224828572.1">
    <property type="nucleotide sequence ID" value="NZ_JAIVEF010000007.1"/>
</dbReference>
<dbReference type="Proteomes" id="UP001595925">
    <property type="component" value="Unassembled WGS sequence"/>
</dbReference>
<organism evidence="2 3">
    <name type="scientific">Saliphagus infecundisoli</name>
    <dbReference type="NCBI Taxonomy" id="1849069"/>
    <lineage>
        <taxon>Archaea</taxon>
        <taxon>Methanobacteriati</taxon>
        <taxon>Methanobacteriota</taxon>
        <taxon>Stenosarchaea group</taxon>
        <taxon>Halobacteria</taxon>
        <taxon>Halobacteriales</taxon>
        <taxon>Natrialbaceae</taxon>
        <taxon>Saliphagus</taxon>
    </lineage>
</organism>
<proteinExistence type="predicted"/>
<dbReference type="EMBL" id="JBHSJG010000018">
    <property type="protein sequence ID" value="MFC4987112.1"/>
    <property type="molecule type" value="Genomic_DNA"/>
</dbReference>
<evidence type="ECO:0000256" key="1">
    <source>
        <dbReference type="SAM" id="Phobius"/>
    </source>
</evidence>
<keyword evidence="3" id="KW-1185">Reference proteome</keyword>
<name>A0ABD5QDM2_9EURY</name>
<sequence>MGVDAAFSYASTAFRYGLIAAAILAYVLGYIALFVGGWYVLFRAMGVFDTAVIRPLTGGNELVSFAVFGLVQVCYIVVVFRIGAPGTAVLTDESSPWVLFSDVPNDNDF</sequence>
<evidence type="ECO:0000313" key="3">
    <source>
        <dbReference type="Proteomes" id="UP001595925"/>
    </source>
</evidence>
<comment type="caution">
    <text evidence="2">The sequence shown here is derived from an EMBL/GenBank/DDBJ whole genome shotgun (WGS) entry which is preliminary data.</text>
</comment>
<reference evidence="2 3" key="1">
    <citation type="journal article" date="2019" name="Int. J. Syst. Evol. Microbiol.">
        <title>The Global Catalogue of Microorganisms (GCM) 10K type strain sequencing project: providing services to taxonomists for standard genome sequencing and annotation.</title>
        <authorList>
            <consortium name="The Broad Institute Genomics Platform"/>
            <consortium name="The Broad Institute Genome Sequencing Center for Infectious Disease"/>
            <person name="Wu L."/>
            <person name="Ma J."/>
        </authorList>
    </citation>
    <scope>NUCLEOTIDE SEQUENCE [LARGE SCALE GENOMIC DNA]</scope>
    <source>
        <strain evidence="2 3">CGMCC 1.15824</strain>
    </source>
</reference>
<dbReference type="AlphaFoldDB" id="A0ABD5QDM2"/>
<feature type="transmembrane region" description="Helical" evidence="1">
    <location>
        <begin position="16"/>
        <end position="41"/>
    </location>
</feature>
<accession>A0ABD5QDM2</accession>
<evidence type="ECO:0000313" key="2">
    <source>
        <dbReference type="EMBL" id="MFC4987112.1"/>
    </source>
</evidence>
<keyword evidence="1" id="KW-0812">Transmembrane</keyword>
<keyword evidence="1" id="KW-0472">Membrane</keyword>
<keyword evidence="1" id="KW-1133">Transmembrane helix</keyword>
<gene>
    <name evidence="2" type="ORF">ACFPFO_04905</name>
</gene>
<protein>
    <submittedName>
        <fullName evidence="2">Uncharacterized protein</fullName>
    </submittedName>
</protein>
<feature type="transmembrane region" description="Helical" evidence="1">
    <location>
        <begin position="62"/>
        <end position="84"/>
    </location>
</feature>